<dbReference type="AlphaFoldDB" id="A0A5K0ZL16"/>
<organism evidence="2">
    <name type="scientific">Nymphaea colorata</name>
    <name type="common">pocket water lily</name>
    <dbReference type="NCBI Taxonomy" id="210225"/>
    <lineage>
        <taxon>Eukaryota</taxon>
        <taxon>Viridiplantae</taxon>
        <taxon>Streptophyta</taxon>
        <taxon>Embryophyta</taxon>
        <taxon>Tracheophyta</taxon>
        <taxon>Spermatophyta</taxon>
        <taxon>Magnoliopsida</taxon>
        <taxon>Nymphaeales</taxon>
        <taxon>Nymphaeaceae</taxon>
        <taxon>Nymphaea</taxon>
    </lineage>
</organism>
<evidence type="ECO:0008006" key="3">
    <source>
        <dbReference type="Google" id="ProtNLM"/>
    </source>
</evidence>
<keyword evidence="1" id="KW-0812">Transmembrane</keyword>
<proteinExistence type="predicted"/>
<evidence type="ECO:0000256" key="1">
    <source>
        <dbReference type="SAM" id="Phobius"/>
    </source>
</evidence>
<evidence type="ECO:0000313" key="2">
    <source>
        <dbReference type="EMBL" id="VVV91323.1"/>
    </source>
</evidence>
<dbReference type="EMBL" id="LR721779">
    <property type="protein sequence ID" value="VVV91323.1"/>
    <property type="molecule type" value="Genomic_DNA"/>
</dbReference>
<name>A0A5K0ZL16_9MAGN</name>
<dbReference type="Gramene" id="NC14G0157140.1">
    <property type="protein sequence ID" value="NC14G0157140.1:cds"/>
    <property type="gene ID" value="NC14G0157140"/>
</dbReference>
<keyword evidence="1" id="KW-1133">Transmembrane helix</keyword>
<reference evidence="2" key="1">
    <citation type="submission" date="2019-09" db="EMBL/GenBank/DDBJ databases">
        <authorList>
            <person name="Zhang L."/>
        </authorList>
    </citation>
    <scope>NUCLEOTIDE SEQUENCE</scope>
</reference>
<feature type="transmembrane region" description="Helical" evidence="1">
    <location>
        <begin position="6"/>
        <end position="32"/>
    </location>
</feature>
<keyword evidence="1" id="KW-0472">Membrane</keyword>
<gene>
    <name evidence="2" type="ORF">NYM_LOCUS10813</name>
</gene>
<protein>
    <recommendedName>
        <fullName evidence="3">Transmembrane protein</fullName>
    </recommendedName>
</protein>
<accession>A0A5K0ZL16</accession>
<sequence>MASLTSYWGGFGIVVCSAGASCFGFIDVFFLLGINVMILGHFGHAHKCEFV</sequence>